<reference evidence="2 3" key="1">
    <citation type="submission" date="2019-11" db="EMBL/GenBank/DDBJ databases">
        <title>Genome sequences of 17 halophilic strains isolated from different environments.</title>
        <authorList>
            <person name="Furrow R.E."/>
        </authorList>
    </citation>
    <scope>NUCLEOTIDE SEQUENCE [LARGE SCALE GENOMIC DNA]</scope>
    <source>
        <strain evidence="2 3">22502_06_Cabo</strain>
    </source>
</reference>
<feature type="transmembrane region" description="Helical" evidence="1">
    <location>
        <begin position="221"/>
        <end position="243"/>
    </location>
</feature>
<feature type="transmembrane region" description="Helical" evidence="1">
    <location>
        <begin position="52"/>
        <end position="74"/>
    </location>
</feature>
<keyword evidence="1" id="KW-1133">Transmembrane helix</keyword>
<keyword evidence="1" id="KW-0472">Membrane</keyword>
<accession>A0A6B1IHR7</accession>
<dbReference type="EMBL" id="WMFC01000013">
    <property type="protein sequence ID" value="MYL68343.1"/>
    <property type="molecule type" value="Genomic_DNA"/>
</dbReference>
<feature type="transmembrane region" description="Helical" evidence="1">
    <location>
        <begin position="20"/>
        <end position="40"/>
    </location>
</feature>
<name>A0A6B1IHR7_9EURY</name>
<keyword evidence="1" id="KW-0812">Transmembrane</keyword>
<evidence type="ECO:0000313" key="3">
    <source>
        <dbReference type="Proteomes" id="UP000452321"/>
    </source>
</evidence>
<proteinExistence type="predicted"/>
<gene>
    <name evidence="2" type="ORF">GLW30_11445</name>
</gene>
<dbReference type="Proteomes" id="UP000452321">
    <property type="component" value="Unassembled WGS sequence"/>
</dbReference>
<organism evidence="2 3">
    <name type="scientific">Halorubrum distributum</name>
    <dbReference type="NCBI Taxonomy" id="29283"/>
    <lineage>
        <taxon>Archaea</taxon>
        <taxon>Methanobacteriati</taxon>
        <taxon>Methanobacteriota</taxon>
        <taxon>Stenosarchaea group</taxon>
        <taxon>Halobacteria</taxon>
        <taxon>Halobacteriales</taxon>
        <taxon>Haloferacaceae</taxon>
        <taxon>Halorubrum</taxon>
        <taxon>Halorubrum distributum group</taxon>
    </lineage>
</organism>
<evidence type="ECO:0000256" key="1">
    <source>
        <dbReference type="SAM" id="Phobius"/>
    </source>
</evidence>
<comment type="caution">
    <text evidence="2">The sequence shown here is derived from an EMBL/GenBank/DDBJ whole genome shotgun (WGS) entry which is preliminary data.</text>
</comment>
<dbReference type="RefSeq" id="WP_159358783.1">
    <property type="nucleotide sequence ID" value="NZ_WMFC01000013.1"/>
</dbReference>
<protein>
    <submittedName>
        <fullName evidence="2">Uncharacterized protein</fullName>
    </submittedName>
</protein>
<feature type="transmembrane region" description="Helical" evidence="1">
    <location>
        <begin position="193"/>
        <end position="215"/>
    </location>
</feature>
<dbReference type="AlphaFoldDB" id="A0A6B1IHR7"/>
<evidence type="ECO:0000313" key="2">
    <source>
        <dbReference type="EMBL" id="MYL68343.1"/>
    </source>
</evidence>
<sequence length="272" mass="31791">MSAISQPVGFELDDILTRVIPGAVLVFSVSIAIYELNLLVDIIEYSPYSTKFIAFGIILSFIFGELIELFRYQVFPTPKSFNRLVYRSSKNIDHLYLLDQILIYFINIFPQQEAESERTTSSIINFLFHIPWMDDYQYSIEREYENNIITELADSNPLPGDKYRPNHLYYFLLKRVEPSLGKNAKRRLVLSRFYINFKISLIPTFSFLSYIGYIRYANESIYTYLVVVFLLGAIIYIYGSVIIKMIFGSVQMTHISDLLREYIYQGSMSKTD</sequence>